<proteinExistence type="predicted"/>
<organism evidence="2 3">
    <name type="scientific">Halopenitus salinus</name>
    <dbReference type="NCBI Taxonomy" id="1198295"/>
    <lineage>
        <taxon>Archaea</taxon>
        <taxon>Methanobacteriati</taxon>
        <taxon>Methanobacteriota</taxon>
        <taxon>Stenosarchaea group</taxon>
        <taxon>Halobacteria</taxon>
        <taxon>Halobacteriales</taxon>
        <taxon>Haloferacaceae</taxon>
        <taxon>Halopenitus</taxon>
    </lineage>
</organism>
<protein>
    <submittedName>
        <fullName evidence="2">DUF362 domain-containing protein</fullName>
    </submittedName>
</protein>
<name>A0ABD5UZU7_9EURY</name>
<sequence>MADETDDRIDSRVVPEATIVEACGAVELPEFGVIEQVWETDPIPEAEIAERAGAAVRDLEFGDVPAGGEVAVGAGSRGIANLASIVGGVVAELQELGYEPFVFPAMGSHGGATGEGQREMLAELGVTEESVGCAIRSSMDVVEVGRTADRDVPVYADATAVNADAILPVNRVKPHTDFDGDVESGLSKMLVIGMGKQKGAKTAHEWAVDWSFRNMIPEITERLLEELPVVGGVAILEDQRDDTDHIEGIPPEGFLGREAELLETAYRIMPKIPFEELDVLVVDRQGKDVSGQGLDTNVIGRRPFAINEPAPETPEIKRIYTRGLTETTHGNAMGMGSADFVHHDVAAELASETTLINAITASTVRGVRLPPVVETDRAGLVASLSTLGVVGPDDARVLRATDTMRLDRLYASPALVEEARERDDLRVVAEPEPIDFEDGELAAPTPHEA</sequence>
<feature type="region of interest" description="Disordered" evidence="1">
    <location>
        <begin position="427"/>
        <end position="449"/>
    </location>
</feature>
<comment type="caution">
    <text evidence="2">The sequence shown here is derived from an EMBL/GenBank/DDBJ whole genome shotgun (WGS) entry which is preliminary data.</text>
</comment>
<evidence type="ECO:0000313" key="3">
    <source>
        <dbReference type="Proteomes" id="UP001596296"/>
    </source>
</evidence>
<accession>A0ABD5UZU7</accession>
<dbReference type="Gene3D" id="3.40.50.11440">
    <property type="match status" value="1"/>
</dbReference>
<reference evidence="2 3" key="1">
    <citation type="journal article" date="2019" name="Int. J. Syst. Evol. Microbiol.">
        <title>The Global Catalogue of Microorganisms (GCM) 10K type strain sequencing project: providing services to taxonomists for standard genome sequencing and annotation.</title>
        <authorList>
            <consortium name="The Broad Institute Genomics Platform"/>
            <consortium name="The Broad Institute Genome Sequencing Center for Infectious Disease"/>
            <person name="Wu L."/>
            <person name="Ma J."/>
        </authorList>
    </citation>
    <scope>NUCLEOTIDE SEQUENCE [LARGE SCALE GENOMIC DNA]</scope>
    <source>
        <strain evidence="2 3">SKJ47</strain>
    </source>
</reference>
<keyword evidence="3" id="KW-1185">Reference proteome</keyword>
<dbReference type="EMBL" id="JBHSXL010000009">
    <property type="protein sequence ID" value="MFC6893284.1"/>
    <property type="molecule type" value="Genomic_DNA"/>
</dbReference>
<evidence type="ECO:0000256" key="1">
    <source>
        <dbReference type="SAM" id="MobiDB-lite"/>
    </source>
</evidence>
<evidence type="ECO:0000313" key="2">
    <source>
        <dbReference type="EMBL" id="MFC6893284.1"/>
    </source>
</evidence>
<gene>
    <name evidence="2" type="ORF">ACFQE9_11815</name>
</gene>
<dbReference type="AlphaFoldDB" id="A0ABD5UZU7"/>
<dbReference type="RefSeq" id="WP_379744702.1">
    <property type="nucleotide sequence ID" value="NZ_JBHSXL010000009.1"/>
</dbReference>
<dbReference type="Proteomes" id="UP001596296">
    <property type="component" value="Unassembled WGS sequence"/>
</dbReference>